<dbReference type="EMBL" id="CACRTF010000014">
    <property type="protein sequence ID" value="VYT36591.1"/>
    <property type="molecule type" value="Genomic_DNA"/>
</dbReference>
<evidence type="ECO:0000313" key="1">
    <source>
        <dbReference type="EMBL" id="VYT36591.1"/>
    </source>
</evidence>
<dbReference type="SUPFAM" id="SSF53335">
    <property type="entry name" value="S-adenosyl-L-methionine-dependent methyltransferases"/>
    <property type="match status" value="2"/>
</dbReference>
<accession>A0A6N2W6P1</accession>
<keyword evidence="1" id="KW-0808">Transferase</keyword>
<gene>
    <name evidence="1" type="ORF">CBLFYP116_03233</name>
</gene>
<name>A0A6N2W6P1_9FIRM</name>
<proteinExistence type="predicted"/>
<dbReference type="Gene3D" id="3.40.50.720">
    <property type="entry name" value="NAD(P)-binding Rossmann-like Domain"/>
    <property type="match status" value="1"/>
</dbReference>
<keyword evidence="1" id="KW-0489">Methyltransferase</keyword>
<dbReference type="GeneID" id="23116333"/>
<sequence>MNILIWGTGNLSGNYMRQEYFFNHKIIGFIDSYKKKDTFKGFKVYKPDKIKKLDYDCIIVCILNHNDEILRTCMNENLDLEKVLFVKNRNEFQDANVDVIRKLPDTKRLQTEFPLIFKDIEERKFQEEYVNDRTILNSDLKDTSFIYELDNNHVVVWVPIELLFSEKKEDITNFSEYTEGWKQQNSQFENIPIISFEPYRNLYLFFMQGIEYPFIYCEWFQKLYISRGMKSGYTDELLIEKRFREFEIMQHELNCGMDFFINHPAKAKWNSKGYFNLIDGHHRTTFLYYSGITKIPVQITRGDYESWCNVDVAKAVHKIIMEQKRTQFYQPILNPYFMNLHPQREEYAKSRLHHILEFFGNRRFEEKKVIDIGANLGYMGQAFCRMGADVILLEPDSFHYDITRMVNELLHMNCKVITQKFEEYNVDEKYDIAIMLTVFYHYFNQEEVRDKFIQHLNENVTQMIIWESGGKPEEERHYILQHTKFQNYIHICYTFATGKFRELGVFITDDSEYLKYSQRGDRK</sequence>
<dbReference type="InterPro" id="IPR036086">
    <property type="entry name" value="ParB/Sulfiredoxin_sf"/>
</dbReference>
<dbReference type="GO" id="GO:0032259">
    <property type="term" value="P:methylation"/>
    <property type="evidence" value="ECO:0007669"/>
    <property type="project" value="UniProtKB-KW"/>
</dbReference>
<dbReference type="InterPro" id="IPR029063">
    <property type="entry name" value="SAM-dependent_MTases_sf"/>
</dbReference>
<dbReference type="Pfam" id="PF13489">
    <property type="entry name" value="Methyltransf_23"/>
    <property type="match status" value="1"/>
</dbReference>
<protein>
    <submittedName>
        <fullName evidence="1">Bifunctional 3-demethylubiquinone-9 3-methyltransferase/ 2-octaprenyl-6-hydroxy phenol methylase</fullName>
    </submittedName>
</protein>
<reference evidence="1" key="1">
    <citation type="submission" date="2019-11" db="EMBL/GenBank/DDBJ databases">
        <authorList>
            <person name="Feng L."/>
        </authorList>
    </citation>
    <scope>NUCLEOTIDE SEQUENCE</scope>
    <source>
        <strain evidence="1">CbolteaeLFYP116</strain>
    </source>
</reference>
<dbReference type="Gene3D" id="3.40.50.150">
    <property type="entry name" value="Vaccinia Virus protein VP39"/>
    <property type="match status" value="1"/>
</dbReference>
<dbReference type="GO" id="GO:0008168">
    <property type="term" value="F:methyltransferase activity"/>
    <property type="evidence" value="ECO:0007669"/>
    <property type="project" value="UniProtKB-KW"/>
</dbReference>
<organism evidence="1">
    <name type="scientific">Enterocloster bolteae</name>
    <dbReference type="NCBI Taxonomy" id="208479"/>
    <lineage>
        <taxon>Bacteria</taxon>
        <taxon>Bacillati</taxon>
        <taxon>Bacillota</taxon>
        <taxon>Clostridia</taxon>
        <taxon>Lachnospirales</taxon>
        <taxon>Lachnospiraceae</taxon>
        <taxon>Enterocloster</taxon>
    </lineage>
</organism>
<dbReference type="SUPFAM" id="SSF110849">
    <property type="entry name" value="ParB/Sulfiredoxin"/>
    <property type="match status" value="1"/>
</dbReference>
<keyword evidence="1" id="KW-0830">Ubiquinone</keyword>
<dbReference type="RefSeq" id="WP_002577831.1">
    <property type="nucleotide sequence ID" value="NZ_BAABZS010000001.1"/>
</dbReference>
<dbReference type="AlphaFoldDB" id="A0A6N2W6P1"/>